<keyword evidence="4 14" id="KW-0812">Transmembrane</keyword>
<dbReference type="GO" id="GO:0046872">
    <property type="term" value="F:metal ion binding"/>
    <property type="evidence" value="ECO:0007669"/>
    <property type="project" value="UniProtKB-KW"/>
</dbReference>
<dbReference type="AlphaFoldDB" id="A0A7H9HU12"/>
<dbReference type="InterPro" id="IPR050668">
    <property type="entry name" value="Cytochrome_b5"/>
</dbReference>
<keyword evidence="10 14" id="KW-0472">Membrane</keyword>
<dbReference type="GO" id="GO:0020037">
    <property type="term" value="F:heme binding"/>
    <property type="evidence" value="ECO:0007669"/>
    <property type="project" value="TreeGrafter"/>
</dbReference>
<evidence type="ECO:0000256" key="3">
    <source>
        <dbReference type="ARBA" id="ARBA00022617"/>
    </source>
</evidence>
<evidence type="ECO:0000313" key="17">
    <source>
        <dbReference type="Proteomes" id="UP000510647"/>
    </source>
</evidence>
<name>A0A7H9HU12_9SACH</name>
<evidence type="ECO:0000256" key="9">
    <source>
        <dbReference type="ARBA" id="ARBA00023004"/>
    </source>
</evidence>
<evidence type="ECO:0000256" key="8">
    <source>
        <dbReference type="ARBA" id="ARBA00022982"/>
    </source>
</evidence>
<proteinExistence type="inferred from homology"/>
<keyword evidence="6" id="KW-0256">Endoplasmic reticulum</keyword>
<keyword evidence="2" id="KW-0813">Transport</keyword>
<dbReference type="GO" id="GO:0016126">
    <property type="term" value="P:sterol biosynthetic process"/>
    <property type="evidence" value="ECO:0007669"/>
    <property type="project" value="TreeGrafter"/>
</dbReference>
<dbReference type="PRINTS" id="PR00363">
    <property type="entry name" value="CYTOCHROMEB5"/>
</dbReference>
<keyword evidence="14" id="KW-1133">Transmembrane helix</keyword>
<keyword evidence="7" id="KW-0492">Microsome</keyword>
<evidence type="ECO:0000256" key="1">
    <source>
        <dbReference type="ARBA" id="ARBA00004131"/>
    </source>
</evidence>
<dbReference type="PANTHER" id="PTHR19359">
    <property type="entry name" value="CYTOCHROME B5"/>
    <property type="match status" value="1"/>
</dbReference>
<evidence type="ECO:0000313" key="16">
    <source>
        <dbReference type="EMBL" id="QLQ80566.1"/>
    </source>
</evidence>
<evidence type="ECO:0000256" key="14">
    <source>
        <dbReference type="SAM" id="Phobius"/>
    </source>
</evidence>
<evidence type="ECO:0000256" key="11">
    <source>
        <dbReference type="ARBA" id="ARBA00037877"/>
    </source>
</evidence>
<comment type="similarity">
    <text evidence="12">Belongs to the cytochrome b5 family.</text>
</comment>
<sequence length="206" mass="23583">MPVRRGSSVSEIDDVDESKMAYITRAEVRRHNTPDDCWMIIHGGVYDVGRLLHKHPGGSQILLKYAGMDATLPFDDVGHSMESLKYDMPAGSLKGLLEPNDTPVEKQDQPNDSDITDEKDTHCITMAHDRTLECRMVLNKLYTITLYTTILICVSLLLYTRLTWQSQIKTQHTTAQEIRHHQEHIFTSDTHLETRNEEFGIPAWAY</sequence>
<feature type="transmembrane region" description="Helical" evidence="14">
    <location>
        <begin position="141"/>
        <end position="159"/>
    </location>
</feature>
<dbReference type="Pfam" id="PF00173">
    <property type="entry name" value="Cyt-b5"/>
    <property type="match status" value="1"/>
</dbReference>
<evidence type="ECO:0000256" key="7">
    <source>
        <dbReference type="ARBA" id="ARBA00022848"/>
    </source>
</evidence>
<dbReference type="PROSITE" id="PS50255">
    <property type="entry name" value="CYTOCHROME_B5_2"/>
    <property type="match status" value="1"/>
</dbReference>
<gene>
    <name evidence="16" type="ORF">HG537_0D05670</name>
</gene>
<evidence type="ECO:0000256" key="10">
    <source>
        <dbReference type="ARBA" id="ARBA00023136"/>
    </source>
</evidence>
<keyword evidence="3" id="KW-0349">Heme</keyword>
<dbReference type="PANTHER" id="PTHR19359:SF150">
    <property type="entry name" value="CYTOCHROME B5"/>
    <property type="match status" value="1"/>
</dbReference>
<evidence type="ECO:0000256" key="4">
    <source>
        <dbReference type="ARBA" id="ARBA00022692"/>
    </source>
</evidence>
<accession>A0A7H9HU12</accession>
<organism evidence="16 17">
    <name type="scientific">Torulaspora globosa</name>
    <dbReference type="NCBI Taxonomy" id="48254"/>
    <lineage>
        <taxon>Eukaryota</taxon>
        <taxon>Fungi</taxon>
        <taxon>Dikarya</taxon>
        <taxon>Ascomycota</taxon>
        <taxon>Saccharomycotina</taxon>
        <taxon>Saccharomycetes</taxon>
        <taxon>Saccharomycetales</taxon>
        <taxon>Saccharomycetaceae</taxon>
        <taxon>Torulaspora</taxon>
    </lineage>
</organism>
<dbReference type="InterPro" id="IPR036400">
    <property type="entry name" value="Cyt_B5-like_heme/steroid_sf"/>
</dbReference>
<feature type="domain" description="Cytochrome b5 heme-binding" evidence="15">
    <location>
        <begin position="20"/>
        <end position="80"/>
    </location>
</feature>
<feature type="region of interest" description="Disordered" evidence="13">
    <location>
        <begin position="95"/>
        <end position="117"/>
    </location>
</feature>
<dbReference type="EMBL" id="CP059270">
    <property type="protein sequence ID" value="QLQ80566.1"/>
    <property type="molecule type" value="Genomic_DNA"/>
</dbReference>
<reference evidence="16 17" key="1">
    <citation type="submission" date="2020-06" db="EMBL/GenBank/DDBJ databases">
        <title>The yeast mating-type switching endonuclease HO is a domesticated member of an unorthodox homing genetic element family.</title>
        <authorList>
            <person name="Coughlan A.Y."/>
            <person name="Lombardi L."/>
            <person name="Braun-Galleani S."/>
            <person name="Martos A.R."/>
            <person name="Galeote V."/>
            <person name="Bigey F."/>
            <person name="Dequin S."/>
            <person name="Byrne K.P."/>
            <person name="Wolfe K.H."/>
        </authorList>
    </citation>
    <scope>NUCLEOTIDE SEQUENCE [LARGE SCALE GENOMIC DNA]</scope>
    <source>
        <strain evidence="16 17">CBS2947</strain>
    </source>
</reference>
<dbReference type="Proteomes" id="UP000510647">
    <property type="component" value="Chromosome 4"/>
</dbReference>
<dbReference type="Gene3D" id="3.10.120.10">
    <property type="entry name" value="Cytochrome b5-like heme/steroid binding domain"/>
    <property type="match status" value="1"/>
</dbReference>
<dbReference type="InterPro" id="IPR001199">
    <property type="entry name" value="Cyt_B5-like_heme/steroid-bd"/>
</dbReference>
<keyword evidence="8" id="KW-0249">Electron transport</keyword>
<keyword evidence="9" id="KW-0408">Iron</keyword>
<evidence type="ECO:0000256" key="13">
    <source>
        <dbReference type="SAM" id="MobiDB-lite"/>
    </source>
</evidence>
<dbReference type="GO" id="GO:0005789">
    <property type="term" value="C:endoplasmic reticulum membrane"/>
    <property type="evidence" value="ECO:0007669"/>
    <property type="project" value="UniProtKB-SubCell"/>
</dbReference>
<keyword evidence="5" id="KW-0479">Metal-binding</keyword>
<evidence type="ECO:0000259" key="15">
    <source>
        <dbReference type="PROSITE" id="PS50255"/>
    </source>
</evidence>
<evidence type="ECO:0000256" key="12">
    <source>
        <dbReference type="ARBA" id="ARBA00038168"/>
    </source>
</evidence>
<dbReference type="SUPFAM" id="SSF55856">
    <property type="entry name" value="Cytochrome b5-like heme/steroid binding domain"/>
    <property type="match status" value="1"/>
</dbReference>
<dbReference type="SMART" id="SM01117">
    <property type="entry name" value="Cyt-b5"/>
    <property type="match status" value="1"/>
</dbReference>
<comment type="subcellular location">
    <subcellularLocation>
        <location evidence="1">Endoplasmic reticulum membrane</location>
        <topology evidence="1">Single-pass membrane protein</topology>
        <orientation evidence="1">Cytoplasmic side</orientation>
    </subcellularLocation>
    <subcellularLocation>
        <location evidence="11">Microsome membrane</location>
        <topology evidence="11">Single-pass membrane protein</topology>
        <orientation evidence="11">Cytoplasmic side</orientation>
    </subcellularLocation>
</comment>
<keyword evidence="17" id="KW-1185">Reference proteome</keyword>
<evidence type="ECO:0000256" key="6">
    <source>
        <dbReference type="ARBA" id="ARBA00022824"/>
    </source>
</evidence>
<protein>
    <recommendedName>
        <fullName evidence="15">Cytochrome b5 heme-binding domain-containing protein</fullName>
    </recommendedName>
</protein>
<dbReference type="OrthoDB" id="1925334at2759"/>
<evidence type="ECO:0000256" key="2">
    <source>
        <dbReference type="ARBA" id="ARBA00022448"/>
    </source>
</evidence>
<evidence type="ECO:0000256" key="5">
    <source>
        <dbReference type="ARBA" id="ARBA00022723"/>
    </source>
</evidence>